<protein>
    <submittedName>
        <fullName evidence="2">Uncharacterized protein</fullName>
    </submittedName>
</protein>
<dbReference type="EMBL" id="HE573026">
    <property type="protein sequence ID" value="CCC51013.1"/>
    <property type="molecule type" value="Genomic_DNA"/>
</dbReference>
<reference evidence="2" key="1">
    <citation type="journal article" date="2012" name="Proc. Natl. Acad. Sci. U.S.A.">
        <title>Antigenic diversity is generated by distinct evolutionary mechanisms in African trypanosome species.</title>
        <authorList>
            <person name="Jackson A.P."/>
            <person name="Berry A."/>
            <person name="Aslett M."/>
            <person name="Allison H.C."/>
            <person name="Burton P."/>
            <person name="Vavrova-Anderson J."/>
            <person name="Brown R."/>
            <person name="Browne H."/>
            <person name="Corton N."/>
            <person name="Hauser H."/>
            <person name="Gamble J."/>
            <person name="Gilderthorp R."/>
            <person name="Marcello L."/>
            <person name="McQuillan J."/>
            <person name="Otto T.D."/>
            <person name="Quail M.A."/>
            <person name="Sanders M.J."/>
            <person name="van Tonder A."/>
            <person name="Ginger M.L."/>
            <person name="Field M.C."/>
            <person name="Barry J.D."/>
            <person name="Hertz-Fowler C."/>
            <person name="Berriman M."/>
        </authorList>
    </citation>
    <scope>NUCLEOTIDE SEQUENCE</scope>
    <source>
        <strain evidence="2">Y486</strain>
    </source>
</reference>
<accession>G0U565</accession>
<dbReference type="AlphaFoldDB" id="G0U565"/>
<gene>
    <name evidence="2" type="ORF">TVY486_1000670</name>
</gene>
<feature type="transmembrane region" description="Helical" evidence="1">
    <location>
        <begin position="87"/>
        <end position="106"/>
    </location>
</feature>
<sequence length="290" mass="33241">MYFTAFYTHNNKLTVKKRHTTGGHFGGMFPYMLVAGAVVFIALTALVVVPPLYLYDPEQHANEWSGRPSSEATTEGHGMSHLVQQRIYILFMLPFCACLNTLYWYVTYYRHLRRVQLRLELCCIFQSNFKTTAVVLLRRCKLLGIETHESEHGIGKLLSTVYDTTPNACAWPAQGCASVPVSWGNRQRAGMEDCSRHAFLTVPFFPELRKLQDVTFFSFIRRSDSAYSKALEILNKNVLERMEREKGMPEGSMLNAFLSLIERREQLSALVVAQYLKRAEAEACKHAWEH</sequence>
<keyword evidence="1" id="KW-0812">Transmembrane</keyword>
<keyword evidence="1" id="KW-1133">Transmembrane helix</keyword>
<proteinExistence type="predicted"/>
<name>G0U565_TRYVY</name>
<evidence type="ECO:0000313" key="2">
    <source>
        <dbReference type="EMBL" id="CCC51013.1"/>
    </source>
</evidence>
<keyword evidence="1" id="KW-0472">Membrane</keyword>
<feature type="transmembrane region" description="Helical" evidence="1">
    <location>
        <begin position="28"/>
        <end position="49"/>
    </location>
</feature>
<organism evidence="2">
    <name type="scientific">Trypanosoma vivax (strain Y486)</name>
    <dbReference type="NCBI Taxonomy" id="1055687"/>
    <lineage>
        <taxon>Eukaryota</taxon>
        <taxon>Discoba</taxon>
        <taxon>Euglenozoa</taxon>
        <taxon>Kinetoplastea</taxon>
        <taxon>Metakinetoplastina</taxon>
        <taxon>Trypanosomatida</taxon>
        <taxon>Trypanosomatidae</taxon>
        <taxon>Trypanosoma</taxon>
        <taxon>Duttonella</taxon>
    </lineage>
</organism>
<dbReference type="VEuPathDB" id="TriTrypDB:TvY486_1000670"/>
<evidence type="ECO:0000256" key="1">
    <source>
        <dbReference type="SAM" id="Phobius"/>
    </source>
</evidence>